<dbReference type="InterPro" id="IPR050256">
    <property type="entry name" value="Glycosyltransferase_2"/>
</dbReference>
<dbReference type="PANTHER" id="PTHR48090">
    <property type="entry name" value="UNDECAPRENYL-PHOSPHATE 4-DEOXY-4-FORMAMIDO-L-ARABINOSE TRANSFERASE-RELATED"/>
    <property type="match status" value="1"/>
</dbReference>
<dbReference type="EMBL" id="JAJEQN010000011">
    <property type="protein sequence ID" value="MCC2221181.1"/>
    <property type="molecule type" value="Genomic_DNA"/>
</dbReference>
<dbReference type="CDD" id="cd04187">
    <property type="entry name" value="DPM1_like_bac"/>
    <property type="match status" value="1"/>
</dbReference>
<dbReference type="SUPFAM" id="SSF53448">
    <property type="entry name" value="Nucleotide-diphospho-sugar transferases"/>
    <property type="match status" value="1"/>
</dbReference>
<accession>A0AAE3E4J5</accession>
<sequence length="315" mass="36011">MKLSLVVPCYNEQDNVRAFYDAAVNAFLGCGYEYELVMVNDGSRDNTGIELKKLFYEKREETPITIVQFSRNFGKEAAILAGMKHAKGDLVTLIDADLQQRPEIVREMVQILDEHPEYDCVAAFQKERNEGRGLSFFKREFYRLINQMSEVEFVNGASDFRTCRRKMVDAILSMPEYHRFSKGIFSWVGFDTYYIPYVAEERHAGKTKWSFWKLFKYAVEGIIGYSTAPLKIATVLGSFTSLLAVIYFIVVVLQRLICGVDVPGYATIVALILLIGGIQLLILGIMGEYIARMYIQGKQRPIFIEKDVLTNEDEV</sequence>
<reference evidence="3 4" key="1">
    <citation type="submission" date="2021-10" db="EMBL/GenBank/DDBJ databases">
        <title>Anaerobic single-cell dispensing facilitates the cultivation of human gut bacteria.</title>
        <authorList>
            <person name="Afrizal A."/>
        </authorList>
    </citation>
    <scope>NUCLEOTIDE SEQUENCE [LARGE SCALE GENOMIC DNA]</scope>
    <source>
        <strain evidence="3 4">CLA-AA-H224</strain>
    </source>
</reference>
<organism evidence="3 4">
    <name type="scientific">Anthropogastromicrobium aceti</name>
    <dbReference type="NCBI Taxonomy" id="2981768"/>
    <lineage>
        <taxon>Bacteria</taxon>
        <taxon>Bacillati</taxon>
        <taxon>Bacillota</taxon>
        <taxon>Clostridia</taxon>
        <taxon>Lachnospirales</taxon>
        <taxon>Lachnospiraceae</taxon>
        <taxon>Anthropogastromicrobium</taxon>
    </lineage>
</organism>
<feature type="transmembrane region" description="Helical" evidence="1">
    <location>
        <begin position="232"/>
        <end position="253"/>
    </location>
</feature>
<dbReference type="Gene3D" id="3.90.550.10">
    <property type="entry name" value="Spore Coat Polysaccharide Biosynthesis Protein SpsA, Chain A"/>
    <property type="match status" value="1"/>
</dbReference>
<dbReference type="Pfam" id="PF00535">
    <property type="entry name" value="Glycos_transf_2"/>
    <property type="match status" value="1"/>
</dbReference>
<proteinExistence type="predicted"/>
<evidence type="ECO:0000313" key="3">
    <source>
        <dbReference type="EMBL" id="MCC2221181.1"/>
    </source>
</evidence>
<keyword evidence="1" id="KW-0812">Transmembrane</keyword>
<dbReference type="RefSeq" id="WP_308731506.1">
    <property type="nucleotide sequence ID" value="NZ_JAJEQN010000011.1"/>
</dbReference>
<keyword evidence="1" id="KW-1133">Transmembrane helix</keyword>
<dbReference type="InterPro" id="IPR001173">
    <property type="entry name" value="Glyco_trans_2-like"/>
</dbReference>
<feature type="transmembrane region" description="Helical" evidence="1">
    <location>
        <begin position="265"/>
        <end position="291"/>
    </location>
</feature>
<evidence type="ECO:0000313" key="4">
    <source>
        <dbReference type="Proteomes" id="UP001198200"/>
    </source>
</evidence>
<gene>
    <name evidence="3" type="ORF">LKD48_05895</name>
</gene>
<dbReference type="Proteomes" id="UP001198200">
    <property type="component" value="Unassembled WGS sequence"/>
</dbReference>
<name>A0AAE3E4J5_9FIRM</name>
<evidence type="ECO:0000256" key="1">
    <source>
        <dbReference type="SAM" id="Phobius"/>
    </source>
</evidence>
<feature type="domain" description="Glycosyltransferase 2-like" evidence="2">
    <location>
        <begin position="4"/>
        <end position="170"/>
    </location>
</feature>
<keyword evidence="1" id="KW-0472">Membrane</keyword>
<evidence type="ECO:0000259" key="2">
    <source>
        <dbReference type="Pfam" id="PF00535"/>
    </source>
</evidence>
<dbReference type="PANTHER" id="PTHR48090:SF8">
    <property type="entry name" value="GLYCOSYLTRANSFERASE CSBB-RELATED"/>
    <property type="match status" value="1"/>
</dbReference>
<keyword evidence="4" id="KW-1185">Reference proteome</keyword>
<dbReference type="AlphaFoldDB" id="A0AAE3E4J5"/>
<dbReference type="GO" id="GO:0005886">
    <property type="term" value="C:plasma membrane"/>
    <property type="evidence" value="ECO:0007669"/>
    <property type="project" value="TreeGrafter"/>
</dbReference>
<protein>
    <submittedName>
        <fullName evidence="3">Glycosyltransferase family 2 protein</fullName>
    </submittedName>
</protein>
<dbReference type="InterPro" id="IPR029044">
    <property type="entry name" value="Nucleotide-diphossugar_trans"/>
</dbReference>
<comment type="caution">
    <text evidence="3">The sequence shown here is derived from an EMBL/GenBank/DDBJ whole genome shotgun (WGS) entry which is preliminary data.</text>
</comment>